<accession>A0A438JCU1</accession>
<dbReference type="EMBL" id="QGNW01000049">
    <property type="protein sequence ID" value="RVX06769.1"/>
    <property type="molecule type" value="Genomic_DNA"/>
</dbReference>
<dbReference type="AlphaFoldDB" id="A0A438JCU1"/>
<evidence type="ECO:0000313" key="1">
    <source>
        <dbReference type="EMBL" id="RVX06769.1"/>
    </source>
</evidence>
<gene>
    <name evidence="1" type="primary">VvCHDp000632_7</name>
    <name evidence="1" type="ORF">CK203_015077</name>
</gene>
<keyword evidence="1" id="KW-0808">Transferase</keyword>
<name>A0A438JCU1_VITVI</name>
<dbReference type="PANTHER" id="PTHR22753:SF24">
    <property type="entry name" value="ESTERASE_LIPASE_THIOESTERASE FAMILY PROTEIN"/>
    <property type="match status" value="1"/>
</dbReference>
<evidence type="ECO:0000313" key="2">
    <source>
        <dbReference type="Proteomes" id="UP000288805"/>
    </source>
</evidence>
<protein>
    <submittedName>
        <fullName evidence="1">Acyltransferase-like protein, chloroplastic</fullName>
    </submittedName>
</protein>
<dbReference type="PANTHER" id="PTHR22753">
    <property type="entry name" value="TRANSMEMBRANE PROTEIN 68"/>
    <property type="match status" value="1"/>
</dbReference>
<keyword evidence="1" id="KW-0012">Acyltransferase</keyword>
<comment type="caution">
    <text evidence="1">The sequence shown here is derived from an EMBL/GenBank/DDBJ whole genome shotgun (WGS) entry which is preliminary data.</text>
</comment>
<proteinExistence type="predicted"/>
<reference evidence="1 2" key="1">
    <citation type="journal article" date="2018" name="PLoS Genet.">
        <title>Population sequencing reveals clonal diversity and ancestral inbreeding in the grapevine cultivar Chardonnay.</title>
        <authorList>
            <person name="Roach M.J."/>
            <person name="Johnson D.L."/>
            <person name="Bohlmann J."/>
            <person name="van Vuuren H.J."/>
            <person name="Jones S.J."/>
            <person name="Pretorius I.S."/>
            <person name="Schmidt S.A."/>
            <person name="Borneman A.R."/>
        </authorList>
    </citation>
    <scope>NUCLEOTIDE SEQUENCE [LARGE SCALE GENOMIC DNA]</scope>
    <source>
        <strain evidence="2">cv. Chardonnay</strain>
        <tissue evidence="1">Leaf</tissue>
    </source>
</reference>
<sequence>MAIADFVPDKVVIDYDDLMKIPYFRAQIKDLTNESVILSFGVLSMFSARSCAFFWTESSGDVATKMYTYQEFYQKFLAVSITFSGSRLRQKGFSCEEPWGPTTFGYGRKHELRDKEKAHELYLHAKSEVESCIAYLKERRKGDPYRNLFPRLFYQATHGFTTEVPTFDL</sequence>
<dbReference type="Proteomes" id="UP000288805">
    <property type="component" value="Unassembled WGS sequence"/>
</dbReference>
<organism evidence="1 2">
    <name type="scientific">Vitis vinifera</name>
    <name type="common">Grape</name>
    <dbReference type="NCBI Taxonomy" id="29760"/>
    <lineage>
        <taxon>Eukaryota</taxon>
        <taxon>Viridiplantae</taxon>
        <taxon>Streptophyta</taxon>
        <taxon>Embryophyta</taxon>
        <taxon>Tracheophyta</taxon>
        <taxon>Spermatophyta</taxon>
        <taxon>Magnoliopsida</taxon>
        <taxon>eudicotyledons</taxon>
        <taxon>Gunneridae</taxon>
        <taxon>Pentapetalae</taxon>
        <taxon>rosids</taxon>
        <taxon>Vitales</taxon>
        <taxon>Vitaceae</taxon>
        <taxon>Viteae</taxon>
        <taxon>Vitis</taxon>
    </lineage>
</organism>
<dbReference type="GO" id="GO:0016746">
    <property type="term" value="F:acyltransferase activity"/>
    <property type="evidence" value="ECO:0007669"/>
    <property type="project" value="UniProtKB-KW"/>
</dbReference>